<sequence length="147" mass="15562">MKSDWDGAHEAVVHGTDEPGEPTSASPRKRVLIADPDDAARRMLVNLVESLGYVAVAARSTEEALEAARLALPDAALIDIGAPMLEGLPAARCMREVAGQSAMLLIALTGWGQPQYREMALAAGYDVHLVKPVGVDQLGFLLSMTLA</sequence>
<proteinExistence type="predicted"/>
<evidence type="ECO:0000313" key="7">
    <source>
        <dbReference type="Proteomes" id="UP000235347"/>
    </source>
</evidence>
<feature type="modified residue" description="4-aspartylphosphate" evidence="3">
    <location>
        <position position="79"/>
    </location>
</feature>
<dbReference type="InterPro" id="IPR011006">
    <property type="entry name" value="CheY-like_superfamily"/>
</dbReference>
<dbReference type="PANTHER" id="PTHR45339">
    <property type="entry name" value="HYBRID SIGNAL TRANSDUCTION HISTIDINE KINASE J"/>
    <property type="match status" value="1"/>
</dbReference>
<evidence type="ECO:0000256" key="1">
    <source>
        <dbReference type="ARBA" id="ARBA00022553"/>
    </source>
</evidence>
<feature type="compositionally biased region" description="Basic and acidic residues" evidence="4">
    <location>
        <begin position="1"/>
        <end position="17"/>
    </location>
</feature>
<feature type="region of interest" description="Disordered" evidence="4">
    <location>
        <begin position="1"/>
        <end position="28"/>
    </location>
</feature>
<keyword evidence="1 3" id="KW-0597">Phosphoprotein</keyword>
<dbReference type="EMBL" id="PNYB01000028">
    <property type="protein sequence ID" value="PMS17753.1"/>
    <property type="molecule type" value="Genomic_DNA"/>
</dbReference>
<dbReference type="InterPro" id="IPR001789">
    <property type="entry name" value="Sig_transdc_resp-reg_receiver"/>
</dbReference>
<dbReference type="Pfam" id="PF00072">
    <property type="entry name" value="Response_reg"/>
    <property type="match status" value="1"/>
</dbReference>
<dbReference type="PANTHER" id="PTHR45339:SF1">
    <property type="entry name" value="HYBRID SIGNAL TRANSDUCTION HISTIDINE KINASE J"/>
    <property type="match status" value="1"/>
</dbReference>
<protein>
    <submittedName>
        <fullName evidence="6">Response regulator</fullName>
    </submittedName>
</protein>
<keyword evidence="7" id="KW-1185">Reference proteome</keyword>
<dbReference type="Proteomes" id="UP000235347">
    <property type="component" value="Unassembled WGS sequence"/>
</dbReference>
<gene>
    <name evidence="6" type="ORF">C0Z19_23895</name>
</gene>
<name>A0A2N7VKT4_9BURK</name>
<dbReference type="RefSeq" id="WP_102612318.1">
    <property type="nucleotide sequence ID" value="NZ_CADIKD010000024.1"/>
</dbReference>
<evidence type="ECO:0000256" key="3">
    <source>
        <dbReference type="PROSITE-ProRule" id="PRU00169"/>
    </source>
</evidence>
<accession>A0A2N7VKT4</accession>
<dbReference type="GO" id="GO:0000160">
    <property type="term" value="P:phosphorelay signal transduction system"/>
    <property type="evidence" value="ECO:0007669"/>
    <property type="project" value="UniProtKB-KW"/>
</dbReference>
<dbReference type="SUPFAM" id="SSF52172">
    <property type="entry name" value="CheY-like"/>
    <property type="match status" value="1"/>
</dbReference>
<evidence type="ECO:0000313" key="6">
    <source>
        <dbReference type="EMBL" id="PMS17753.1"/>
    </source>
</evidence>
<keyword evidence="2" id="KW-0902">Two-component regulatory system</keyword>
<reference evidence="6 7" key="1">
    <citation type="submission" date="2018-01" db="EMBL/GenBank/DDBJ databases">
        <title>Whole genome analyses suggest that Burkholderia sensu lato contains two further novel genera in the rhizoxinica-symbiotica group Mycetohabitans gen. nov., and Trinickia gen. nov.: implications for the evolution of diazotrophy and nodulation in the Burkholderiaceae.</title>
        <authorList>
            <person name="Estrada-de los Santos P."/>
            <person name="Palmer M."/>
            <person name="Chavez-Ramirez B."/>
            <person name="Beukes C."/>
            <person name="Steenkamp E.T."/>
            <person name="Hirsch A.M."/>
            <person name="Manyaka P."/>
            <person name="Maluk M."/>
            <person name="Lafos M."/>
            <person name="Crook M."/>
            <person name="Gross E."/>
            <person name="Simon M.F."/>
            <person name="Bueno dos Reis Junior F."/>
            <person name="Poole P.S."/>
            <person name="Venter S.N."/>
            <person name="James E.K."/>
        </authorList>
    </citation>
    <scope>NUCLEOTIDE SEQUENCE [LARGE SCALE GENOMIC DNA]</scope>
    <source>
        <strain evidence="6 7">GP25-8</strain>
    </source>
</reference>
<dbReference type="SMART" id="SM00448">
    <property type="entry name" value="REC"/>
    <property type="match status" value="1"/>
</dbReference>
<dbReference type="Gene3D" id="3.40.50.2300">
    <property type="match status" value="1"/>
</dbReference>
<dbReference type="AlphaFoldDB" id="A0A2N7VKT4"/>
<organism evidence="6 7">
    <name type="scientific">Trinickia soli</name>
    <dbReference type="NCBI Taxonomy" id="380675"/>
    <lineage>
        <taxon>Bacteria</taxon>
        <taxon>Pseudomonadati</taxon>
        <taxon>Pseudomonadota</taxon>
        <taxon>Betaproteobacteria</taxon>
        <taxon>Burkholderiales</taxon>
        <taxon>Burkholderiaceae</taxon>
        <taxon>Trinickia</taxon>
    </lineage>
</organism>
<dbReference type="PROSITE" id="PS50110">
    <property type="entry name" value="RESPONSE_REGULATORY"/>
    <property type="match status" value="1"/>
</dbReference>
<feature type="domain" description="Response regulatory" evidence="5">
    <location>
        <begin position="30"/>
        <end position="146"/>
    </location>
</feature>
<evidence type="ECO:0000259" key="5">
    <source>
        <dbReference type="PROSITE" id="PS50110"/>
    </source>
</evidence>
<comment type="caution">
    <text evidence="6">The sequence shown here is derived from an EMBL/GenBank/DDBJ whole genome shotgun (WGS) entry which is preliminary data.</text>
</comment>
<evidence type="ECO:0000256" key="4">
    <source>
        <dbReference type="SAM" id="MobiDB-lite"/>
    </source>
</evidence>
<evidence type="ECO:0000256" key="2">
    <source>
        <dbReference type="ARBA" id="ARBA00023012"/>
    </source>
</evidence>